<dbReference type="RefSeq" id="WP_251943570.1">
    <property type="nucleotide sequence ID" value="NZ_JAMRYM010000005.1"/>
</dbReference>
<sequence>MLTGTCAFCANATHFTARAARIFSQQAVQGGYHFQLEVVATCDACGRFNAAAGLSARESYTQAPGTIFTGGEAIQRGESMEIESWSPPALLKADTEFLPEGVSGYVQEAHDAMSLGAHRAVLLLVRSVIEATAREKGIENGSLVQKINVLHSDGHLRTGTKDMAHVLRILGNDMAHGEIADVPTREDARDALTVMRFVLDDVYVADARRIDMLERRRPSE</sequence>
<proteinExistence type="predicted"/>
<keyword evidence="3" id="KW-1185">Reference proteome</keyword>
<evidence type="ECO:0000259" key="1">
    <source>
        <dbReference type="Pfam" id="PF13643"/>
    </source>
</evidence>
<comment type="caution">
    <text evidence="2">The sequence shown here is derived from an EMBL/GenBank/DDBJ whole genome shotgun (WGS) entry which is preliminary data.</text>
</comment>
<accession>A0A9X2DUP4</accession>
<dbReference type="EMBL" id="JAMRYM010000005">
    <property type="protein sequence ID" value="MCM6761405.1"/>
    <property type="molecule type" value="Genomic_DNA"/>
</dbReference>
<dbReference type="InterPro" id="IPR025285">
    <property type="entry name" value="DUF4145"/>
</dbReference>
<dbReference type="Proteomes" id="UP001155240">
    <property type="component" value="Unassembled WGS sequence"/>
</dbReference>
<gene>
    <name evidence="2" type="ORF">NB037_03150</name>
</gene>
<evidence type="ECO:0000313" key="3">
    <source>
        <dbReference type="Proteomes" id="UP001155240"/>
    </source>
</evidence>
<dbReference type="AlphaFoldDB" id="A0A9X2DUP4"/>
<organism evidence="2 3">
    <name type="scientific">Rathayibacter rubneri</name>
    <dbReference type="NCBI Taxonomy" id="2950106"/>
    <lineage>
        <taxon>Bacteria</taxon>
        <taxon>Bacillati</taxon>
        <taxon>Actinomycetota</taxon>
        <taxon>Actinomycetes</taxon>
        <taxon>Micrococcales</taxon>
        <taxon>Microbacteriaceae</taxon>
        <taxon>Rathayibacter</taxon>
    </lineage>
</organism>
<name>A0A9X2DUP4_9MICO</name>
<reference evidence="2" key="1">
    <citation type="submission" date="2022-06" db="EMBL/GenBank/DDBJ databases">
        <title>Whole genome shotgun sequencing (WGS) of Rathayibacter sp. ZW T2_19, isolated from stored onions (Allium cepa).</title>
        <authorList>
            <person name="Stoll D.A."/>
            <person name="Huch M."/>
        </authorList>
    </citation>
    <scope>NUCLEOTIDE SEQUENCE</scope>
    <source>
        <strain evidence="2">ZW T2_19</strain>
    </source>
</reference>
<feature type="domain" description="DUF4145" evidence="1">
    <location>
        <begin position="107"/>
        <end position="195"/>
    </location>
</feature>
<dbReference type="Pfam" id="PF13643">
    <property type="entry name" value="DUF4145"/>
    <property type="match status" value="1"/>
</dbReference>
<evidence type="ECO:0000313" key="2">
    <source>
        <dbReference type="EMBL" id="MCM6761405.1"/>
    </source>
</evidence>
<protein>
    <submittedName>
        <fullName evidence="2">DUF4145 domain-containing protein</fullName>
    </submittedName>
</protein>